<organism evidence="1 2">
    <name type="scientific">Aphanomyces euteiches</name>
    <dbReference type="NCBI Taxonomy" id="100861"/>
    <lineage>
        <taxon>Eukaryota</taxon>
        <taxon>Sar</taxon>
        <taxon>Stramenopiles</taxon>
        <taxon>Oomycota</taxon>
        <taxon>Saprolegniomycetes</taxon>
        <taxon>Saprolegniales</taxon>
        <taxon>Verrucalvaceae</taxon>
        <taxon>Aphanomyces</taxon>
    </lineage>
</organism>
<dbReference type="EMBL" id="VJMJ01000167">
    <property type="protein sequence ID" value="KAF0729200.1"/>
    <property type="molecule type" value="Genomic_DNA"/>
</dbReference>
<keyword evidence="2" id="KW-1185">Reference proteome</keyword>
<name>A0A6G0WPA3_9STRA</name>
<comment type="caution">
    <text evidence="1">The sequence shown here is derived from an EMBL/GenBank/DDBJ whole genome shotgun (WGS) entry which is preliminary data.</text>
</comment>
<accession>A0A6G0WPA3</accession>
<dbReference type="VEuPathDB" id="FungiDB:AeMF1_010682"/>
<protein>
    <submittedName>
        <fullName evidence="1">Uncharacterized protein</fullName>
    </submittedName>
</protein>
<gene>
    <name evidence="1" type="ORF">Ae201684_013177</name>
</gene>
<proteinExistence type="predicted"/>
<dbReference type="Proteomes" id="UP000481153">
    <property type="component" value="Unassembled WGS sequence"/>
</dbReference>
<dbReference type="AlphaFoldDB" id="A0A6G0WPA3"/>
<evidence type="ECO:0000313" key="2">
    <source>
        <dbReference type="Proteomes" id="UP000481153"/>
    </source>
</evidence>
<evidence type="ECO:0000313" key="1">
    <source>
        <dbReference type="EMBL" id="KAF0729200.1"/>
    </source>
</evidence>
<sequence>MPHSLRTRILSSIRSATNIHPQAVVPQIVSLIPIVPSGFDGQLKLLELGNSFANEHDQSSNASTIMAAIHGLSTEINVVKMRLEEIHCQNQGEMMSTRSMFRSQLDRIHSSLKSIAIQPVVRSSIQTSNMGGASLVAAVGKVQLSKRPRDLYELWKEYEFGLGGNKPAKHFTEKEHGTRLLLSLEVLASC</sequence>
<reference evidence="1 2" key="1">
    <citation type="submission" date="2019-07" db="EMBL/GenBank/DDBJ databases">
        <title>Genomics analysis of Aphanomyces spp. identifies a new class of oomycete effector associated with host adaptation.</title>
        <authorList>
            <person name="Gaulin E."/>
        </authorList>
    </citation>
    <scope>NUCLEOTIDE SEQUENCE [LARGE SCALE GENOMIC DNA]</scope>
    <source>
        <strain evidence="1 2">ATCC 201684</strain>
    </source>
</reference>